<dbReference type="EMBL" id="QJKI01000023">
    <property type="protein sequence ID" value="PXX75974.1"/>
    <property type="molecule type" value="Genomic_DNA"/>
</dbReference>
<dbReference type="InterPro" id="IPR005119">
    <property type="entry name" value="LysR_subst-bd"/>
</dbReference>
<organism evidence="6 7">
    <name type="scientific">Rivihabitans pingtungensis</name>
    <dbReference type="NCBI Taxonomy" id="1054498"/>
    <lineage>
        <taxon>Bacteria</taxon>
        <taxon>Pseudomonadati</taxon>
        <taxon>Pseudomonadota</taxon>
        <taxon>Betaproteobacteria</taxon>
        <taxon>Neisseriales</taxon>
        <taxon>Aquaspirillaceae</taxon>
        <taxon>Rivihabitans</taxon>
    </lineage>
</organism>
<dbReference type="CDD" id="cd08474">
    <property type="entry name" value="PBP2_CrgA_like_5"/>
    <property type="match status" value="1"/>
</dbReference>
<evidence type="ECO:0000259" key="5">
    <source>
        <dbReference type="PROSITE" id="PS50931"/>
    </source>
</evidence>
<protein>
    <submittedName>
        <fullName evidence="6">LysR family transcriptional regulator</fullName>
    </submittedName>
</protein>
<dbReference type="Proteomes" id="UP000247555">
    <property type="component" value="Unassembled WGS sequence"/>
</dbReference>
<dbReference type="AlphaFoldDB" id="A0A318KKU0"/>
<comment type="similarity">
    <text evidence="1">Belongs to the LysR transcriptional regulatory family.</text>
</comment>
<dbReference type="GO" id="GO:0043565">
    <property type="term" value="F:sequence-specific DNA binding"/>
    <property type="evidence" value="ECO:0007669"/>
    <property type="project" value="TreeGrafter"/>
</dbReference>
<accession>A0A318KKU0</accession>
<dbReference type="OrthoDB" id="9786526at2"/>
<dbReference type="Gene3D" id="3.40.190.290">
    <property type="match status" value="1"/>
</dbReference>
<dbReference type="Pfam" id="PF03466">
    <property type="entry name" value="LysR_substrate"/>
    <property type="match status" value="1"/>
</dbReference>
<name>A0A318KKU0_9NEIS</name>
<keyword evidence="3" id="KW-0238">DNA-binding</keyword>
<dbReference type="GO" id="GO:0003700">
    <property type="term" value="F:DNA-binding transcription factor activity"/>
    <property type="evidence" value="ECO:0007669"/>
    <property type="project" value="InterPro"/>
</dbReference>
<dbReference type="FunFam" id="1.10.10.10:FF:000001">
    <property type="entry name" value="LysR family transcriptional regulator"/>
    <property type="match status" value="1"/>
</dbReference>
<gene>
    <name evidence="6" type="ORF">DFR34_1236</name>
</gene>
<evidence type="ECO:0000256" key="2">
    <source>
        <dbReference type="ARBA" id="ARBA00023015"/>
    </source>
</evidence>
<reference evidence="6 7" key="1">
    <citation type="submission" date="2018-05" db="EMBL/GenBank/DDBJ databases">
        <title>Genomic Encyclopedia of Type Strains, Phase IV (KMG-IV): sequencing the most valuable type-strain genomes for metagenomic binning, comparative biology and taxonomic classification.</title>
        <authorList>
            <person name="Goeker M."/>
        </authorList>
    </citation>
    <scope>NUCLEOTIDE SEQUENCE [LARGE SCALE GENOMIC DNA]</scope>
    <source>
        <strain evidence="6 7">DSM 29661</strain>
    </source>
</reference>
<evidence type="ECO:0000313" key="6">
    <source>
        <dbReference type="EMBL" id="PXX75974.1"/>
    </source>
</evidence>
<dbReference type="RefSeq" id="WP_110391716.1">
    <property type="nucleotide sequence ID" value="NZ_QJKI01000023.1"/>
</dbReference>
<dbReference type="InterPro" id="IPR058163">
    <property type="entry name" value="LysR-type_TF_proteobact-type"/>
</dbReference>
<dbReference type="GO" id="GO:0006351">
    <property type="term" value="P:DNA-templated transcription"/>
    <property type="evidence" value="ECO:0007669"/>
    <property type="project" value="TreeGrafter"/>
</dbReference>
<dbReference type="Gene3D" id="1.10.10.10">
    <property type="entry name" value="Winged helix-like DNA-binding domain superfamily/Winged helix DNA-binding domain"/>
    <property type="match status" value="1"/>
</dbReference>
<dbReference type="InterPro" id="IPR036390">
    <property type="entry name" value="WH_DNA-bd_sf"/>
</dbReference>
<dbReference type="SUPFAM" id="SSF53850">
    <property type="entry name" value="Periplasmic binding protein-like II"/>
    <property type="match status" value="1"/>
</dbReference>
<evidence type="ECO:0000313" key="7">
    <source>
        <dbReference type="Proteomes" id="UP000247555"/>
    </source>
</evidence>
<evidence type="ECO:0000256" key="4">
    <source>
        <dbReference type="ARBA" id="ARBA00023163"/>
    </source>
</evidence>
<dbReference type="Pfam" id="PF00126">
    <property type="entry name" value="HTH_1"/>
    <property type="match status" value="1"/>
</dbReference>
<dbReference type="PROSITE" id="PS50931">
    <property type="entry name" value="HTH_LYSR"/>
    <property type="match status" value="1"/>
</dbReference>
<keyword evidence="2" id="KW-0805">Transcription regulation</keyword>
<dbReference type="PANTHER" id="PTHR30537">
    <property type="entry name" value="HTH-TYPE TRANSCRIPTIONAL REGULATOR"/>
    <property type="match status" value="1"/>
</dbReference>
<feature type="domain" description="HTH lysR-type" evidence="5">
    <location>
        <begin position="4"/>
        <end position="61"/>
    </location>
</feature>
<keyword evidence="7" id="KW-1185">Reference proteome</keyword>
<proteinExistence type="inferred from homology"/>
<evidence type="ECO:0000256" key="1">
    <source>
        <dbReference type="ARBA" id="ARBA00009437"/>
    </source>
</evidence>
<dbReference type="PANTHER" id="PTHR30537:SF1">
    <property type="entry name" value="HTH-TYPE TRANSCRIPTIONAL REGULATOR PGRR"/>
    <property type="match status" value="1"/>
</dbReference>
<evidence type="ECO:0000256" key="3">
    <source>
        <dbReference type="ARBA" id="ARBA00023125"/>
    </source>
</evidence>
<keyword evidence="4" id="KW-0804">Transcription</keyword>
<dbReference type="InterPro" id="IPR036388">
    <property type="entry name" value="WH-like_DNA-bd_sf"/>
</dbReference>
<dbReference type="SUPFAM" id="SSF46785">
    <property type="entry name" value="Winged helix' DNA-binding domain"/>
    <property type="match status" value="1"/>
</dbReference>
<comment type="caution">
    <text evidence="6">The sequence shown here is derived from an EMBL/GenBank/DDBJ whole genome shotgun (WGS) entry which is preliminary data.</text>
</comment>
<sequence length="299" mass="32232">MPATSLNDLHAFATVARLRSFRQAAAELAVSPSALSHALRGLEARLGVRLLNRTTRSVAPTEAGARLLARLVPALGDIQTALDEVNAFRDSPLGSLRINAPRAACEQVLAPLVCRFLARHPGMQVELVADDALVDIVAAGFDAGVRFGERLQQDMVALPIGPVQRFLVVAAPAYLARYGTPATPHALTRHSCVRLRFPSGALYRWDFARDGETLGVEVDGPITVGEMPLAICAAEAGIGLAYVHASYAAQALADGRLVSVLDDWRCTDEHFYLYYPSRRLLPAGLRAFVQWVRESGAEA</sequence>
<dbReference type="InterPro" id="IPR000847">
    <property type="entry name" value="LysR_HTH_N"/>
</dbReference>